<feature type="transmembrane region" description="Helical" evidence="7">
    <location>
        <begin position="62"/>
        <end position="89"/>
    </location>
</feature>
<feature type="transmembrane region" description="Helical" evidence="7">
    <location>
        <begin position="193"/>
        <end position="213"/>
    </location>
</feature>
<dbReference type="PANTHER" id="PTHR43731">
    <property type="entry name" value="RHOMBOID PROTEASE"/>
    <property type="match status" value="1"/>
</dbReference>
<comment type="subcellular location">
    <subcellularLocation>
        <location evidence="1">Membrane</location>
        <topology evidence="1">Multi-pass membrane protein</topology>
    </subcellularLocation>
</comment>
<evidence type="ECO:0000256" key="6">
    <source>
        <dbReference type="ARBA" id="ARBA00023136"/>
    </source>
</evidence>
<keyword evidence="3 7" id="KW-0812">Transmembrane</keyword>
<gene>
    <name evidence="10" type="ORF">ENU08_07000</name>
    <name evidence="9" type="ORF">ENU41_05380</name>
</gene>
<dbReference type="Gene3D" id="1.20.1540.10">
    <property type="entry name" value="Rhomboid-like"/>
    <property type="match status" value="1"/>
</dbReference>
<sequence>MGYTWGSSFRKTKHPIATYVIIAANAIIYLLSSYQNTFTQVTSDWVDTFSYVPVLMYNPLQWYRIITSMFIHGDIFHIFFNMMFLFWFGRELELMLGVKKYLILYFISGLSATIFHTAFAPITGSISLIVPALGASGAISGLLGAFLLTYPKRRLSLCLFYFFIPLCFTTTAALFLLFWFATQVIYGYLRFGGIAFFAHVGGFVAGLSMIYMLKRKRLYETPPWQLIIPAPFEWSKPTGLGTSTKLILSLLLIAVLGGAIYSILIATNASSIYIVNVKACSAELCDIDEGVYTPISDETITPSRNLSRIAFNRIVWSNVIKAPSSTYCNNDLIEISWRGIARMPNTNIKIPTTIQGIGKYDDRCILIEFSGSIDTYVVNIYNILGTSVAELGDRVKIDQIELKSHDAAGDAGRIIVRPMALISSALTLSSIFVVTFKDRDIVEEEFFYIPRYTPWI</sequence>
<feature type="transmembrane region" description="Helical" evidence="7">
    <location>
        <begin position="101"/>
        <end position="122"/>
    </location>
</feature>
<dbReference type="GO" id="GO:0006508">
    <property type="term" value="P:proteolysis"/>
    <property type="evidence" value="ECO:0007669"/>
    <property type="project" value="UniProtKB-KW"/>
</dbReference>
<feature type="domain" description="Peptidase S54 rhomboid" evidence="8">
    <location>
        <begin position="61"/>
        <end position="215"/>
    </location>
</feature>
<evidence type="ECO:0000256" key="7">
    <source>
        <dbReference type="SAM" id="Phobius"/>
    </source>
</evidence>
<evidence type="ECO:0000256" key="4">
    <source>
        <dbReference type="ARBA" id="ARBA00022801"/>
    </source>
</evidence>
<dbReference type="GO" id="GO:0004252">
    <property type="term" value="F:serine-type endopeptidase activity"/>
    <property type="evidence" value="ECO:0007669"/>
    <property type="project" value="InterPro"/>
</dbReference>
<name>A0A7C4JK87_9CREN</name>
<feature type="transmembrane region" description="Helical" evidence="7">
    <location>
        <begin position="246"/>
        <end position="266"/>
    </location>
</feature>
<evidence type="ECO:0000313" key="10">
    <source>
        <dbReference type="EMBL" id="HGQ64974.1"/>
    </source>
</evidence>
<accession>A0A7C4JK87</accession>
<comment type="similarity">
    <text evidence="2">Belongs to the peptidase S54 family.</text>
</comment>
<keyword evidence="10" id="KW-0645">Protease</keyword>
<evidence type="ECO:0000256" key="5">
    <source>
        <dbReference type="ARBA" id="ARBA00022989"/>
    </source>
</evidence>
<feature type="transmembrane region" description="Helical" evidence="7">
    <location>
        <begin position="16"/>
        <end position="34"/>
    </location>
</feature>
<dbReference type="EMBL" id="DTBD01000064">
    <property type="protein sequence ID" value="HGQ64974.1"/>
    <property type="molecule type" value="Genomic_DNA"/>
</dbReference>
<keyword evidence="5 7" id="KW-1133">Transmembrane helix</keyword>
<evidence type="ECO:0000259" key="8">
    <source>
        <dbReference type="Pfam" id="PF01694"/>
    </source>
</evidence>
<reference evidence="10" key="1">
    <citation type="journal article" date="2020" name="mSystems">
        <title>Genome- and Community-Level Interaction Insights into Carbon Utilization and Element Cycling Functions of Hydrothermarchaeota in Hydrothermal Sediment.</title>
        <authorList>
            <person name="Zhou Z."/>
            <person name="Liu Y."/>
            <person name="Xu W."/>
            <person name="Pan J."/>
            <person name="Luo Z.H."/>
            <person name="Li M."/>
        </authorList>
    </citation>
    <scope>NUCLEOTIDE SEQUENCE [LARGE SCALE GENOMIC DNA]</scope>
    <source>
        <strain evidence="10">SpSt-637</strain>
        <strain evidence="9">SpSt-667</strain>
    </source>
</reference>
<keyword evidence="4" id="KW-0378">Hydrolase</keyword>
<feature type="transmembrane region" description="Helical" evidence="7">
    <location>
        <begin position="157"/>
        <end position="181"/>
    </location>
</feature>
<keyword evidence="6 7" id="KW-0472">Membrane</keyword>
<proteinExistence type="inferred from homology"/>
<dbReference type="AlphaFoldDB" id="A0A7C4JK87"/>
<dbReference type="PANTHER" id="PTHR43731:SF14">
    <property type="entry name" value="PRESENILIN-ASSOCIATED RHOMBOID-LIKE PROTEIN, MITOCHONDRIAL"/>
    <property type="match status" value="1"/>
</dbReference>
<dbReference type="InterPro" id="IPR035952">
    <property type="entry name" value="Rhomboid-like_sf"/>
</dbReference>
<dbReference type="InterPro" id="IPR050925">
    <property type="entry name" value="Rhomboid_protease_S54"/>
</dbReference>
<dbReference type="GO" id="GO:0016020">
    <property type="term" value="C:membrane"/>
    <property type="evidence" value="ECO:0007669"/>
    <property type="project" value="UniProtKB-SubCell"/>
</dbReference>
<dbReference type="Pfam" id="PF01694">
    <property type="entry name" value="Rhomboid"/>
    <property type="match status" value="1"/>
</dbReference>
<organism evidence="10">
    <name type="scientific">Ignisphaera aggregans</name>
    <dbReference type="NCBI Taxonomy" id="334771"/>
    <lineage>
        <taxon>Archaea</taxon>
        <taxon>Thermoproteota</taxon>
        <taxon>Thermoprotei</taxon>
        <taxon>Desulfurococcales</taxon>
        <taxon>Desulfurococcaceae</taxon>
        <taxon>Ignisphaera</taxon>
    </lineage>
</organism>
<feature type="transmembrane region" description="Helical" evidence="7">
    <location>
        <begin position="128"/>
        <end position="150"/>
    </location>
</feature>
<evidence type="ECO:0000256" key="2">
    <source>
        <dbReference type="ARBA" id="ARBA00009045"/>
    </source>
</evidence>
<dbReference type="EMBL" id="DTCK01000034">
    <property type="protein sequence ID" value="HGQ36093.1"/>
    <property type="molecule type" value="Genomic_DNA"/>
</dbReference>
<protein>
    <submittedName>
        <fullName evidence="10">Rhomboid family intramembrane serine protease</fullName>
    </submittedName>
</protein>
<dbReference type="SUPFAM" id="SSF144091">
    <property type="entry name" value="Rhomboid-like"/>
    <property type="match status" value="1"/>
</dbReference>
<evidence type="ECO:0000256" key="3">
    <source>
        <dbReference type="ARBA" id="ARBA00022692"/>
    </source>
</evidence>
<evidence type="ECO:0000313" key="9">
    <source>
        <dbReference type="EMBL" id="HGQ36093.1"/>
    </source>
</evidence>
<comment type="caution">
    <text evidence="10">The sequence shown here is derived from an EMBL/GenBank/DDBJ whole genome shotgun (WGS) entry which is preliminary data.</text>
</comment>
<evidence type="ECO:0000256" key="1">
    <source>
        <dbReference type="ARBA" id="ARBA00004141"/>
    </source>
</evidence>
<dbReference type="InterPro" id="IPR022764">
    <property type="entry name" value="Peptidase_S54_rhomboid_dom"/>
</dbReference>